<dbReference type="HOGENOM" id="CLU_010595_7_1_1"/>
<feature type="compositionally biased region" description="Polar residues" evidence="1">
    <location>
        <begin position="1"/>
        <end position="10"/>
    </location>
</feature>
<comment type="caution">
    <text evidence="2">The sequence shown here is derived from an EMBL/GenBank/DDBJ whole genome shotgun (WGS) entry which is preliminary data.</text>
</comment>
<protein>
    <recommendedName>
        <fullName evidence="4">Methyltransferase</fullName>
    </recommendedName>
</protein>
<dbReference type="GO" id="GO:0008168">
    <property type="term" value="F:methyltransferase activity"/>
    <property type="evidence" value="ECO:0007669"/>
    <property type="project" value="TreeGrafter"/>
</dbReference>
<organism evidence="2 3">
    <name type="scientific">Exophiala aquamarina CBS 119918</name>
    <dbReference type="NCBI Taxonomy" id="1182545"/>
    <lineage>
        <taxon>Eukaryota</taxon>
        <taxon>Fungi</taxon>
        <taxon>Dikarya</taxon>
        <taxon>Ascomycota</taxon>
        <taxon>Pezizomycotina</taxon>
        <taxon>Eurotiomycetes</taxon>
        <taxon>Chaetothyriomycetidae</taxon>
        <taxon>Chaetothyriales</taxon>
        <taxon>Herpotrichiellaceae</taxon>
        <taxon>Exophiala</taxon>
    </lineage>
</organism>
<evidence type="ECO:0000313" key="2">
    <source>
        <dbReference type="EMBL" id="KEF54415.1"/>
    </source>
</evidence>
<sequence>MSDTPGSTSLGPAPQGSSPAQAPSPIAQGQLVADDDDAVRRYHGYHDGSYMVPNDEVEQERLDLMHHIFRMMINGALFLAPISKNVHRILDIGTGTGLWAIQMADDFPSAIVIGTDLSPIQPSWVPPNCKFYVDDAEGTWDFEHKFDYIHGRALCGGIADWPKFYREALQNLEPGGWLEMQEHESWVKSDDGTVKDAVWTNEWNEQLDRASLAFGKRWNVAEQHVGWIRDAGFEDVQEVIHKVPIGPWAKNPKLKEMGRYQLRNMTEAVNSFTPATFARMLGQSPEQIQVLMEGVKREFANYRKLHLYVAYHFIWARKPNTITS</sequence>
<dbReference type="Proteomes" id="UP000027920">
    <property type="component" value="Unassembled WGS sequence"/>
</dbReference>
<dbReference type="PANTHER" id="PTHR43591">
    <property type="entry name" value="METHYLTRANSFERASE"/>
    <property type="match status" value="1"/>
</dbReference>
<dbReference type="InterPro" id="IPR029063">
    <property type="entry name" value="SAM-dependent_MTases_sf"/>
</dbReference>
<name>A0A072PFU4_9EURO</name>
<dbReference type="Gene3D" id="3.40.50.150">
    <property type="entry name" value="Vaccinia Virus protein VP39"/>
    <property type="match status" value="1"/>
</dbReference>
<dbReference type="RefSeq" id="XP_013257005.1">
    <property type="nucleotide sequence ID" value="XM_013401551.1"/>
</dbReference>
<gene>
    <name evidence="2" type="ORF">A1O9_09581</name>
</gene>
<feature type="region of interest" description="Disordered" evidence="1">
    <location>
        <begin position="1"/>
        <end position="26"/>
    </location>
</feature>
<evidence type="ECO:0000256" key="1">
    <source>
        <dbReference type="SAM" id="MobiDB-lite"/>
    </source>
</evidence>
<reference evidence="2 3" key="1">
    <citation type="submission" date="2013-03" db="EMBL/GenBank/DDBJ databases">
        <title>The Genome Sequence of Exophiala aquamarina CBS 119918.</title>
        <authorList>
            <consortium name="The Broad Institute Genomics Platform"/>
            <person name="Cuomo C."/>
            <person name="de Hoog S."/>
            <person name="Gorbushina A."/>
            <person name="Walker B."/>
            <person name="Young S.K."/>
            <person name="Zeng Q."/>
            <person name="Gargeya S."/>
            <person name="Fitzgerald M."/>
            <person name="Haas B."/>
            <person name="Abouelleil A."/>
            <person name="Allen A.W."/>
            <person name="Alvarado L."/>
            <person name="Arachchi H.M."/>
            <person name="Berlin A.M."/>
            <person name="Chapman S.B."/>
            <person name="Gainer-Dewar J."/>
            <person name="Goldberg J."/>
            <person name="Griggs A."/>
            <person name="Gujja S."/>
            <person name="Hansen M."/>
            <person name="Howarth C."/>
            <person name="Imamovic A."/>
            <person name="Ireland A."/>
            <person name="Larimer J."/>
            <person name="McCowan C."/>
            <person name="Murphy C."/>
            <person name="Pearson M."/>
            <person name="Poon T.W."/>
            <person name="Priest M."/>
            <person name="Roberts A."/>
            <person name="Saif S."/>
            <person name="Shea T."/>
            <person name="Sisk P."/>
            <person name="Sykes S."/>
            <person name="Wortman J."/>
            <person name="Nusbaum C."/>
            <person name="Birren B."/>
        </authorList>
    </citation>
    <scope>NUCLEOTIDE SEQUENCE [LARGE SCALE GENOMIC DNA]</scope>
    <source>
        <strain evidence="2 3">CBS 119918</strain>
    </source>
</reference>
<evidence type="ECO:0008006" key="4">
    <source>
        <dbReference type="Google" id="ProtNLM"/>
    </source>
</evidence>
<dbReference type="VEuPathDB" id="FungiDB:A1O9_09581"/>
<dbReference type="STRING" id="1182545.A0A072PFU4"/>
<accession>A0A072PFU4</accession>
<dbReference type="CDD" id="cd02440">
    <property type="entry name" value="AdoMet_MTases"/>
    <property type="match status" value="1"/>
</dbReference>
<dbReference type="SUPFAM" id="SSF53335">
    <property type="entry name" value="S-adenosyl-L-methionine-dependent methyltransferases"/>
    <property type="match status" value="1"/>
</dbReference>
<dbReference type="AlphaFoldDB" id="A0A072PFU4"/>
<dbReference type="OrthoDB" id="2013972at2759"/>
<dbReference type="EMBL" id="AMGV01000010">
    <property type="protein sequence ID" value="KEF54415.1"/>
    <property type="molecule type" value="Genomic_DNA"/>
</dbReference>
<proteinExistence type="predicted"/>
<dbReference type="GeneID" id="25284490"/>
<dbReference type="Pfam" id="PF13489">
    <property type="entry name" value="Methyltransf_23"/>
    <property type="match status" value="1"/>
</dbReference>
<feature type="compositionally biased region" description="Low complexity" evidence="1">
    <location>
        <begin position="11"/>
        <end position="26"/>
    </location>
</feature>
<dbReference type="PANTHER" id="PTHR43591:SF10">
    <property type="entry name" value="ABC TRANSMEMBRANE TYPE-1 DOMAIN-CONTAINING PROTEIN-RELATED"/>
    <property type="match status" value="1"/>
</dbReference>
<keyword evidence="3" id="KW-1185">Reference proteome</keyword>
<evidence type="ECO:0000313" key="3">
    <source>
        <dbReference type="Proteomes" id="UP000027920"/>
    </source>
</evidence>